<dbReference type="AlphaFoldDB" id="A0A7J6P4K9"/>
<dbReference type="InterPro" id="IPR050369">
    <property type="entry name" value="RBOH/FRE"/>
</dbReference>
<keyword evidence="3 6" id="KW-1133">Transmembrane helix</keyword>
<dbReference type="InterPro" id="IPR013130">
    <property type="entry name" value="Fe3_Rdtase_TM_dom"/>
</dbReference>
<feature type="transmembrane region" description="Helical" evidence="6">
    <location>
        <begin position="904"/>
        <end position="922"/>
    </location>
</feature>
<reference evidence="8 9" key="1">
    <citation type="submission" date="2020-04" db="EMBL/GenBank/DDBJ databases">
        <title>Perkinsus olseni comparative genomics.</title>
        <authorList>
            <person name="Bogema D.R."/>
        </authorList>
    </citation>
    <scope>NUCLEOTIDE SEQUENCE [LARGE SCALE GENOMIC DNA]</scope>
    <source>
        <strain evidence="8">00978-12</strain>
    </source>
</reference>
<feature type="transmembrane region" description="Helical" evidence="6">
    <location>
        <begin position="845"/>
        <end position="864"/>
    </location>
</feature>
<evidence type="ECO:0000256" key="2">
    <source>
        <dbReference type="ARBA" id="ARBA00022692"/>
    </source>
</evidence>
<evidence type="ECO:0000313" key="9">
    <source>
        <dbReference type="Proteomes" id="UP000541610"/>
    </source>
</evidence>
<dbReference type="InterPro" id="IPR017927">
    <property type="entry name" value="FAD-bd_FR_type"/>
</dbReference>
<feature type="transmembrane region" description="Helical" evidence="6">
    <location>
        <begin position="78"/>
        <end position="100"/>
    </location>
</feature>
<dbReference type="Proteomes" id="UP000541610">
    <property type="component" value="Unassembled WGS sequence"/>
</dbReference>
<keyword evidence="2 6" id="KW-0812">Transmembrane</keyword>
<evidence type="ECO:0000256" key="4">
    <source>
        <dbReference type="ARBA" id="ARBA00023002"/>
    </source>
</evidence>
<dbReference type="GO" id="GO:0005886">
    <property type="term" value="C:plasma membrane"/>
    <property type="evidence" value="ECO:0007669"/>
    <property type="project" value="TreeGrafter"/>
</dbReference>
<dbReference type="GO" id="GO:0016175">
    <property type="term" value="F:superoxide-generating NAD(P)H oxidase activity"/>
    <property type="evidence" value="ECO:0007669"/>
    <property type="project" value="TreeGrafter"/>
</dbReference>
<organism evidence="8 9">
    <name type="scientific">Perkinsus olseni</name>
    <name type="common">Perkinsus atlanticus</name>
    <dbReference type="NCBI Taxonomy" id="32597"/>
    <lineage>
        <taxon>Eukaryota</taxon>
        <taxon>Sar</taxon>
        <taxon>Alveolata</taxon>
        <taxon>Perkinsozoa</taxon>
        <taxon>Perkinsea</taxon>
        <taxon>Perkinsida</taxon>
        <taxon>Perkinsidae</taxon>
        <taxon>Perkinsus</taxon>
    </lineage>
</organism>
<dbReference type="PANTHER" id="PTHR11972:SF69">
    <property type="entry name" value="FERRIC REDUCTION OXIDASE 6-RELATED"/>
    <property type="match status" value="1"/>
</dbReference>
<dbReference type="PRINTS" id="PR00410">
    <property type="entry name" value="PHEHYDRXLASE"/>
</dbReference>
<keyword evidence="5 6" id="KW-0472">Membrane</keyword>
<protein>
    <recommendedName>
        <fullName evidence="7">FAD-binding FR-type domain-containing protein</fullName>
    </recommendedName>
</protein>
<dbReference type="OrthoDB" id="188749at2759"/>
<dbReference type="PROSITE" id="PS51384">
    <property type="entry name" value="FAD_FR"/>
    <property type="match status" value="1"/>
</dbReference>
<accession>A0A7J6P4K9</accession>
<dbReference type="Pfam" id="PF01794">
    <property type="entry name" value="Ferric_reduct"/>
    <property type="match status" value="1"/>
</dbReference>
<evidence type="ECO:0000313" key="8">
    <source>
        <dbReference type="EMBL" id="KAF4691063.1"/>
    </source>
</evidence>
<dbReference type="GO" id="GO:0033215">
    <property type="term" value="P:reductive iron assimilation"/>
    <property type="evidence" value="ECO:0007669"/>
    <property type="project" value="TreeGrafter"/>
</dbReference>
<feature type="domain" description="FAD-binding FR-type" evidence="7">
    <location>
        <begin position="261"/>
        <end position="367"/>
    </location>
</feature>
<feature type="transmembrane region" description="Helical" evidence="6">
    <location>
        <begin position="802"/>
        <end position="825"/>
    </location>
</feature>
<evidence type="ECO:0000256" key="5">
    <source>
        <dbReference type="ARBA" id="ARBA00023136"/>
    </source>
</evidence>
<dbReference type="GO" id="GO:0000293">
    <property type="term" value="F:ferric-chelate reductase activity"/>
    <property type="evidence" value="ECO:0007669"/>
    <property type="project" value="TreeGrafter"/>
</dbReference>
<gene>
    <name evidence="8" type="ORF">FOZ60_016295</name>
</gene>
<feature type="transmembrane region" description="Helical" evidence="6">
    <location>
        <begin position="121"/>
        <end position="141"/>
    </location>
</feature>
<proteinExistence type="predicted"/>
<dbReference type="Pfam" id="PF25085">
    <property type="entry name" value="DUF7802"/>
    <property type="match status" value="1"/>
</dbReference>
<feature type="transmembrane region" description="Helical" evidence="6">
    <location>
        <begin position="185"/>
        <end position="202"/>
    </location>
</feature>
<feature type="transmembrane region" description="Helical" evidence="6">
    <location>
        <begin position="12"/>
        <end position="30"/>
    </location>
</feature>
<feature type="transmembrane region" description="Helical" evidence="6">
    <location>
        <begin position="153"/>
        <end position="173"/>
    </location>
</feature>
<evidence type="ECO:0000256" key="3">
    <source>
        <dbReference type="ARBA" id="ARBA00022989"/>
    </source>
</evidence>
<comment type="subcellular location">
    <subcellularLocation>
        <location evidence="1">Membrane</location>
        <topology evidence="1">Multi-pass membrane protein</topology>
    </subcellularLocation>
</comment>
<feature type="transmembrane region" description="Helical" evidence="6">
    <location>
        <begin position="876"/>
        <end position="898"/>
    </location>
</feature>
<dbReference type="InterPro" id="IPR056704">
    <property type="entry name" value="DUF7802"/>
</dbReference>
<dbReference type="PANTHER" id="PTHR11972">
    <property type="entry name" value="NADPH OXIDASE"/>
    <property type="match status" value="1"/>
</dbReference>
<dbReference type="InterPro" id="IPR039261">
    <property type="entry name" value="FNR_nucleotide-bd"/>
</dbReference>
<evidence type="ECO:0000256" key="1">
    <source>
        <dbReference type="ARBA" id="ARBA00004141"/>
    </source>
</evidence>
<dbReference type="Gene3D" id="3.40.50.80">
    <property type="entry name" value="Nucleotide-binding domain of ferredoxin-NADP reductase (FNR) module"/>
    <property type="match status" value="1"/>
</dbReference>
<feature type="transmembrane region" description="Helical" evidence="6">
    <location>
        <begin position="763"/>
        <end position="781"/>
    </location>
</feature>
<feature type="transmembrane region" description="Helical" evidence="6">
    <location>
        <begin position="929"/>
        <end position="950"/>
    </location>
</feature>
<evidence type="ECO:0000259" key="7">
    <source>
        <dbReference type="PROSITE" id="PS51384"/>
    </source>
</evidence>
<keyword evidence="4" id="KW-0560">Oxidoreductase</keyword>
<name>A0A7J6P4K9_PEROL</name>
<sequence>MASTFPVWSQLAYLIFCLIALVGIAIATWLRKYIPSFLHRPCTGSLPSRAIALSGIVVMLALLVPTVIQLVTYPSKELIVTFCIVIGRLSAWAMSISLFLSLRPVANIFKIGFERIAVLHGILGILGLLAGIVHGVLPFYFKSSAAKIFARGGLEATIGCGLILLSLLFAIVYRWLPHGYRLFRLTHWLVYVASALIAYHLYLRDDHFAAHYSAASRTSSGVFIVCLCLSFMERLVELYSAIRQWYHTRRSVTDSVKDSKPLPYCCRIESVKPLTDDTKGLPKACQLTIRCPLKPVPGQWVSLSFPGMDAIGHPYSVLPPLPGAEHEQRFLISGKGFIAQKLLNSPPEALVGEPVLVQGPYGVNDLPQQLCPSGEYAAFICGGSGVAPVASIIQGLPLSVQRSRVSALWHFYNVDSLDLIYPSIEDVGTKRLLYSGDNGQRVAQLLSTIVEDGSSVADESCKSGPYGLPHVTLLDYHSVPGTEELEEFVTSAYTRAVEEGAGRMNFFSCGPDPLVSAALKSISGAKLPHGLSLGSVRRENFRLLPCSTIGVGCNIDRFLAAFFRSLQFCLLLRNPARRHEGIRYVHDGGYLEEATRAPRDVFVIGLVSSIIQTRVDAFPVSKEDIQAFPTGPRLLVFIRRLKTLRRFKSGDIFLSPVMSVVLKSGEALLEPVPIINTSLITVYNPADLWTYNPSNVVIEAMWCSIAILTFVHAWRNTSPNKNSLALWLGLLIGSSLFEISQMTNPQIGNTYFTQATVMIHHRLEPIYVLAGPYTALTYILVQQASAAFSKQQKLSLGERLSLAGLAGCCSFGIFPLFDIAGYHLMWDNFHESESYYYPTIAQVQILGTFFFGALAASVAFAFTYTRSLGTVLGTVMNALSVPVLTGLMTMMYLVVGILLEHPFLALYALEASCFLAALLAAVRGHTVKVDYLFALGATIVLGTYTTWIWFSPASEKNMRIGYGQPFVNYDCTEEVESSTWGLLSRGKFLCPQRMRDDLSFTFDCLQSLPPDYSNWYWACGVRAPDGVTDMLNYLLLRSVVGFVSFKGSGEVSQSENGVKPPP</sequence>
<comment type="caution">
    <text evidence="8">The sequence shown here is derived from an EMBL/GenBank/DDBJ whole genome shotgun (WGS) entry which is preliminary data.</text>
</comment>
<dbReference type="SUPFAM" id="SSF52343">
    <property type="entry name" value="Ferredoxin reductase-like, C-terminal NADP-linked domain"/>
    <property type="match status" value="1"/>
</dbReference>
<evidence type="ECO:0000256" key="6">
    <source>
        <dbReference type="SAM" id="Phobius"/>
    </source>
</evidence>
<dbReference type="EMBL" id="JABANP010000086">
    <property type="protein sequence ID" value="KAF4691063.1"/>
    <property type="molecule type" value="Genomic_DNA"/>
</dbReference>
<feature type="transmembrane region" description="Helical" evidence="6">
    <location>
        <begin position="51"/>
        <end position="72"/>
    </location>
</feature>